<dbReference type="KEGG" id="abra:BN85312350"/>
<feature type="domain" description="GH16" evidence="2">
    <location>
        <begin position="12"/>
        <end position="240"/>
    </location>
</feature>
<dbReference type="Proteomes" id="UP000032737">
    <property type="component" value="Chromosome"/>
</dbReference>
<keyword evidence="3" id="KW-0378">Hydrolase</keyword>
<organism evidence="3 4">
    <name type="scientific">Acholeplasma brassicae</name>
    <dbReference type="NCBI Taxonomy" id="61635"/>
    <lineage>
        <taxon>Bacteria</taxon>
        <taxon>Bacillati</taxon>
        <taxon>Mycoplasmatota</taxon>
        <taxon>Mollicutes</taxon>
        <taxon>Acholeplasmatales</taxon>
        <taxon>Acholeplasmataceae</taxon>
        <taxon>Acholeplasma</taxon>
    </lineage>
</organism>
<dbReference type="OrthoDB" id="9809583at2"/>
<dbReference type="InterPro" id="IPR000757">
    <property type="entry name" value="Beta-glucanase-like"/>
</dbReference>
<protein>
    <submittedName>
        <fullName evidence="3">Laminarinase, glycosyl hydrolase family 16 member</fullName>
    </submittedName>
</protein>
<proteinExistence type="inferred from homology"/>
<accession>U4KPI4</accession>
<gene>
    <name evidence="3" type="ORF">BN85312350</name>
</gene>
<dbReference type="PANTHER" id="PTHR10963:SF55">
    <property type="entry name" value="GLYCOSIDE HYDROLASE FAMILY 16 PROTEIN"/>
    <property type="match status" value="1"/>
</dbReference>
<dbReference type="RefSeq" id="WP_030005116.1">
    <property type="nucleotide sequence ID" value="NC_022549.1"/>
</dbReference>
<dbReference type="AlphaFoldDB" id="U4KPI4"/>
<evidence type="ECO:0000313" key="3">
    <source>
        <dbReference type="EMBL" id="CCV66256.1"/>
    </source>
</evidence>
<name>U4KPI4_9MOLU</name>
<dbReference type="PANTHER" id="PTHR10963">
    <property type="entry name" value="GLYCOSYL HYDROLASE-RELATED"/>
    <property type="match status" value="1"/>
</dbReference>
<dbReference type="Gene3D" id="2.60.120.200">
    <property type="match status" value="1"/>
</dbReference>
<evidence type="ECO:0000313" key="4">
    <source>
        <dbReference type="Proteomes" id="UP000032737"/>
    </source>
</evidence>
<comment type="similarity">
    <text evidence="1">Belongs to the glycosyl hydrolase 16 family.</text>
</comment>
<dbReference type="PROSITE" id="PS51762">
    <property type="entry name" value="GH16_2"/>
    <property type="match status" value="1"/>
</dbReference>
<reference evidence="3 4" key="1">
    <citation type="journal article" date="2013" name="J. Mol. Microbiol. Biotechnol.">
        <title>Analysis of the Complete Genomes of Acholeplasma brassicae , A. palmae and A. laidlawii and Their Comparison to the Obligate Parasites from ' Candidatus Phytoplasma'.</title>
        <authorList>
            <person name="Kube M."/>
            <person name="Siewert C."/>
            <person name="Migdoll A.M."/>
            <person name="Duduk B."/>
            <person name="Holz S."/>
            <person name="Rabus R."/>
            <person name="Seemuller E."/>
            <person name="Mitrovic J."/>
            <person name="Muller I."/>
            <person name="Buttner C."/>
            <person name="Reinhardt R."/>
        </authorList>
    </citation>
    <scope>NUCLEOTIDE SEQUENCE [LARGE SCALE GENOMIC DNA]</scope>
    <source>
        <strain evidence="4">0502</strain>
    </source>
</reference>
<keyword evidence="4" id="KW-1185">Reference proteome</keyword>
<dbReference type="HOGENOM" id="CLU_019533_0_3_14"/>
<dbReference type="InterPro" id="IPR013320">
    <property type="entry name" value="ConA-like_dom_sf"/>
</dbReference>
<dbReference type="STRING" id="61635.BN85312350"/>
<evidence type="ECO:0000256" key="1">
    <source>
        <dbReference type="ARBA" id="ARBA00006865"/>
    </source>
</evidence>
<sequence>MKEKQLLFEESFDYQGKPNESIWTIEVGDRWHNDEKQCYTDQKENVMVKDGALQLQATLNDSPCKYLSGRINTKNKVHFMYGRFVIRAKLPKGRGSWPAIWFLGEDIKEVGWPKCGEIDLMEYAGNQPRQSTCAIHTQSFNHRIQTDLGGKIELPDLSDTFHDFILEWHPNYLSFQVDYEEIFHLEKKETDTPNEYPFNKPYYLIINQAVGGMYGKEIIDTDLPFLFEVASIKVFSIDGYGKIINFNKK</sequence>
<evidence type="ECO:0000259" key="2">
    <source>
        <dbReference type="PROSITE" id="PS51762"/>
    </source>
</evidence>
<dbReference type="InterPro" id="IPR050546">
    <property type="entry name" value="Glycosyl_Hydrlase_16"/>
</dbReference>
<dbReference type="CDD" id="cd08023">
    <property type="entry name" value="GH16_laminarinase_like"/>
    <property type="match status" value="1"/>
</dbReference>
<dbReference type="Pfam" id="PF00722">
    <property type="entry name" value="Glyco_hydro_16"/>
    <property type="match status" value="1"/>
</dbReference>
<dbReference type="EMBL" id="FO681348">
    <property type="protein sequence ID" value="CCV66256.1"/>
    <property type="molecule type" value="Genomic_DNA"/>
</dbReference>
<dbReference type="GO" id="GO:0005975">
    <property type="term" value="P:carbohydrate metabolic process"/>
    <property type="evidence" value="ECO:0007669"/>
    <property type="project" value="InterPro"/>
</dbReference>
<dbReference type="GO" id="GO:0004553">
    <property type="term" value="F:hydrolase activity, hydrolyzing O-glycosyl compounds"/>
    <property type="evidence" value="ECO:0007669"/>
    <property type="project" value="InterPro"/>
</dbReference>
<dbReference type="SUPFAM" id="SSF49899">
    <property type="entry name" value="Concanavalin A-like lectins/glucanases"/>
    <property type="match status" value="1"/>
</dbReference>